<reference evidence="3 4" key="1">
    <citation type="journal article" date="2019" name="Emerg. Microbes Infect.">
        <title>Comprehensive subspecies identification of 175 nontuberculous mycobacteria species based on 7547 genomic profiles.</title>
        <authorList>
            <person name="Matsumoto Y."/>
            <person name="Kinjo T."/>
            <person name="Motooka D."/>
            <person name="Nabeya D."/>
            <person name="Jung N."/>
            <person name="Uechi K."/>
            <person name="Horii T."/>
            <person name="Iida T."/>
            <person name="Fujita J."/>
            <person name="Nakamura S."/>
        </authorList>
    </citation>
    <scope>NUCLEOTIDE SEQUENCE [LARGE SCALE GENOMIC DNA]</scope>
    <source>
        <strain evidence="3 4">JCM 30275</strain>
    </source>
</reference>
<dbReference type="Pfam" id="PF11209">
    <property type="entry name" value="LmeA"/>
    <property type="match status" value="1"/>
</dbReference>
<evidence type="ECO:0000256" key="2">
    <source>
        <dbReference type="SAM" id="Phobius"/>
    </source>
</evidence>
<organism evidence="3 4">
    <name type="scientific">Mycolicibacterium anyangense</name>
    <dbReference type="NCBI Taxonomy" id="1431246"/>
    <lineage>
        <taxon>Bacteria</taxon>
        <taxon>Bacillati</taxon>
        <taxon>Actinomycetota</taxon>
        <taxon>Actinomycetes</taxon>
        <taxon>Mycobacteriales</taxon>
        <taxon>Mycobacteriaceae</taxon>
        <taxon>Mycolicibacterium</taxon>
    </lineage>
</organism>
<evidence type="ECO:0000313" key="3">
    <source>
        <dbReference type="EMBL" id="BBZ79365.1"/>
    </source>
</evidence>
<keyword evidence="2" id="KW-0812">Transmembrane</keyword>
<feature type="region of interest" description="Disordered" evidence="1">
    <location>
        <begin position="1"/>
        <end position="75"/>
    </location>
</feature>
<proteinExistence type="predicted"/>
<evidence type="ECO:0000256" key="1">
    <source>
        <dbReference type="SAM" id="MobiDB-lite"/>
    </source>
</evidence>
<keyword evidence="2" id="KW-1133">Transmembrane helix</keyword>
<dbReference type="InterPro" id="IPR021373">
    <property type="entry name" value="DUF2993"/>
</dbReference>
<feature type="transmembrane region" description="Helical" evidence="2">
    <location>
        <begin position="82"/>
        <end position="100"/>
    </location>
</feature>
<feature type="compositionally biased region" description="Pro residues" evidence="1">
    <location>
        <begin position="54"/>
        <end position="68"/>
    </location>
</feature>
<sequence length="317" mass="32867">MTYPPQGPNQPVGPGDPTAPAWPVASPDQPTQHIPQVPGPVDPATQYIPQQAPYVPPQTPPSAPPPVEPPEEPKSGFLRDPLSIALVLVTVIALAVAALIGTELYVRHRADTVVANAVSCVVQDSATVSFGMRPFLLQHLTGSYSDIRVETAGNQIREAKGMKLDLLLDDIKINKTADSAGTLGSLDATITWSNDGIKQTVADIIPLLGGLVTSVDTSPSDGTIELKGGLGTVTAKPAVADGGLSLQVVSLTGLGFSLPRETIQPALDAFTTALTKNLPMGIHADSVAVTDTGVTAKFVTRNATIPNGQQDPCFAGV</sequence>
<keyword evidence="4" id="KW-1185">Reference proteome</keyword>
<dbReference type="RefSeq" id="WP_246224484.1">
    <property type="nucleotide sequence ID" value="NZ_AP022620.1"/>
</dbReference>
<dbReference type="AlphaFoldDB" id="A0A6N4WEV9"/>
<dbReference type="EMBL" id="AP022620">
    <property type="protein sequence ID" value="BBZ79365.1"/>
    <property type="molecule type" value="Genomic_DNA"/>
</dbReference>
<dbReference type="Proteomes" id="UP000467249">
    <property type="component" value="Chromosome"/>
</dbReference>
<dbReference type="KEGG" id="many:MANY_47020"/>
<name>A0A6N4WEV9_9MYCO</name>
<evidence type="ECO:0008006" key="5">
    <source>
        <dbReference type="Google" id="ProtNLM"/>
    </source>
</evidence>
<keyword evidence="2" id="KW-0472">Membrane</keyword>
<evidence type="ECO:0000313" key="4">
    <source>
        <dbReference type="Proteomes" id="UP000467249"/>
    </source>
</evidence>
<gene>
    <name evidence="3" type="ORF">MANY_47020</name>
</gene>
<accession>A0A6N4WEV9</accession>
<protein>
    <recommendedName>
        <fullName evidence="5">DUF2993 domain-containing protein</fullName>
    </recommendedName>
</protein>